<evidence type="ECO:0008006" key="4">
    <source>
        <dbReference type="Google" id="ProtNLM"/>
    </source>
</evidence>
<dbReference type="GO" id="GO:0051726">
    <property type="term" value="P:regulation of cell cycle"/>
    <property type="evidence" value="ECO:0007669"/>
    <property type="project" value="InterPro"/>
</dbReference>
<feature type="region of interest" description="Disordered" evidence="1">
    <location>
        <begin position="140"/>
        <end position="178"/>
    </location>
</feature>
<organism evidence="2 3">
    <name type="scientific">Tetracentron sinense</name>
    <name type="common">Spur-leaf</name>
    <dbReference type="NCBI Taxonomy" id="13715"/>
    <lineage>
        <taxon>Eukaryota</taxon>
        <taxon>Viridiplantae</taxon>
        <taxon>Streptophyta</taxon>
        <taxon>Embryophyta</taxon>
        <taxon>Tracheophyta</taxon>
        <taxon>Spermatophyta</taxon>
        <taxon>Magnoliopsida</taxon>
        <taxon>Trochodendrales</taxon>
        <taxon>Trochodendraceae</taxon>
        <taxon>Tetracentron</taxon>
    </lineage>
</organism>
<gene>
    <name evidence="2" type="ORF">HHK36_009949</name>
</gene>
<dbReference type="AlphaFoldDB" id="A0A834ZMJ1"/>
<evidence type="ECO:0000313" key="2">
    <source>
        <dbReference type="EMBL" id="KAF8405052.1"/>
    </source>
</evidence>
<name>A0A834ZMJ1_TETSI</name>
<feature type="compositionally biased region" description="Basic and acidic residues" evidence="1">
    <location>
        <begin position="140"/>
        <end position="153"/>
    </location>
</feature>
<protein>
    <recommendedName>
        <fullName evidence="4">Cyclin-dependent kinase inhibitor</fullName>
    </recommendedName>
</protein>
<keyword evidence="3" id="KW-1185">Reference proteome</keyword>
<dbReference type="InterPro" id="IPR044275">
    <property type="entry name" value="KRP"/>
</dbReference>
<accession>A0A834ZMJ1</accession>
<dbReference type="PANTHER" id="PTHR46776">
    <property type="entry name" value="CYCLIN-DEPENDENT KINASE INHIBITOR 4-RELATED"/>
    <property type="match status" value="1"/>
</dbReference>
<evidence type="ECO:0000256" key="1">
    <source>
        <dbReference type="SAM" id="MobiDB-lite"/>
    </source>
</evidence>
<dbReference type="EMBL" id="JABCRI010000006">
    <property type="protein sequence ID" value="KAF8405052.1"/>
    <property type="molecule type" value="Genomic_DNA"/>
</dbReference>
<comment type="caution">
    <text evidence="2">The sequence shown here is derived from an EMBL/GenBank/DDBJ whole genome shotgun (WGS) entry which is preliminary data.</text>
</comment>
<proteinExistence type="predicted"/>
<sequence length="242" mass="26856">MGKYMRKCKGIGEIAVMEVAQVGVRTRARTLAMAAANATTANKRKIGSGELQLSSPYIQLRSRRRLVITTDNPISPANSDNYGRVVHCDRCSSARSDHAPVSQCSSNESSEVVRESLRSVDPEAQGFEIVNSTYFNCRERRETTPSSDLRAESDDLESTARPSEANSRHRSTAEKMPSEAEINAFFSAAEKDEQKRFADNSVVLYDIRRSFCKSHRDEISSPKTRVSFSASLAFSESESLVQ</sequence>
<dbReference type="OrthoDB" id="6373236at2759"/>
<dbReference type="OMA" id="KYMRSKC"/>
<dbReference type="GO" id="GO:0004861">
    <property type="term" value="F:cyclin-dependent protein serine/threonine kinase inhibitor activity"/>
    <property type="evidence" value="ECO:0007669"/>
    <property type="project" value="InterPro"/>
</dbReference>
<dbReference type="Proteomes" id="UP000655225">
    <property type="component" value="Unassembled WGS sequence"/>
</dbReference>
<dbReference type="PIRSF" id="PIRSF017811">
    <property type="entry name" value="CDK_inhib_pln"/>
    <property type="match status" value="1"/>
</dbReference>
<evidence type="ECO:0000313" key="3">
    <source>
        <dbReference type="Proteomes" id="UP000655225"/>
    </source>
</evidence>
<reference evidence="2 3" key="1">
    <citation type="submission" date="2020-04" db="EMBL/GenBank/DDBJ databases">
        <title>Plant Genome Project.</title>
        <authorList>
            <person name="Zhang R.-G."/>
        </authorList>
    </citation>
    <scope>NUCLEOTIDE SEQUENCE [LARGE SCALE GENOMIC DNA]</scope>
    <source>
        <strain evidence="2">YNK0</strain>
        <tissue evidence="2">Leaf</tissue>
    </source>
</reference>